<protein>
    <submittedName>
        <fullName evidence="3">Uncharacterized protein</fullName>
    </submittedName>
</protein>
<keyword evidence="1" id="KW-0732">Signal</keyword>
<dbReference type="Proteomes" id="UP000887565">
    <property type="component" value="Unplaced"/>
</dbReference>
<organism evidence="2 3">
    <name type="scientific">Romanomermis culicivorax</name>
    <name type="common">Nematode worm</name>
    <dbReference type="NCBI Taxonomy" id="13658"/>
    <lineage>
        <taxon>Eukaryota</taxon>
        <taxon>Metazoa</taxon>
        <taxon>Ecdysozoa</taxon>
        <taxon>Nematoda</taxon>
        <taxon>Enoplea</taxon>
        <taxon>Dorylaimia</taxon>
        <taxon>Mermithida</taxon>
        <taxon>Mermithoidea</taxon>
        <taxon>Mermithidae</taxon>
        <taxon>Romanomermis</taxon>
    </lineage>
</organism>
<accession>A0A915KLS9</accession>
<feature type="chain" id="PRO_5037919114" evidence="1">
    <location>
        <begin position="23"/>
        <end position="65"/>
    </location>
</feature>
<proteinExistence type="predicted"/>
<sequence>MLHLILTVIFDISSLKIFSTLGAGNRVMPSDDKNEENTSLSIGTNFGTIENESSEYRNVMKTIKD</sequence>
<feature type="signal peptide" evidence="1">
    <location>
        <begin position="1"/>
        <end position="22"/>
    </location>
</feature>
<evidence type="ECO:0000313" key="3">
    <source>
        <dbReference type="WBParaSite" id="nRc.2.0.1.t39731-RA"/>
    </source>
</evidence>
<evidence type="ECO:0000256" key="1">
    <source>
        <dbReference type="SAM" id="SignalP"/>
    </source>
</evidence>
<keyword evidence="2" id="KW-1185">Reference proteome</keyword>
<reference evidence="3" key="1">
    <citation type="submission" date="2022-11" db="UniProtKB">
        <authorList>
            <consortium name="WormBaseParasite"/>
        </authorList>
    </citation>
    <scope>IDENTIFICATION</scope>
</reference>
<name>A0A915KLS9_ROMCU</name>
<evidence type="ECO:0000313" key="2">
    <source>
        <dbReference type="Proteomes" id="UP000887565"/>
    </source>
</evidence>
<dbReference type="AlphaFoldDB" id="A0A915KLS9"/>
<dbReference type="WBParaSite" id="nRc.2.0.1.t39731-RA">
    <property type="protein sequence ID" value="nRc.2.0.1.t39731-RA"/>
    <property type="gene ID" value="nRc.2.0.1.g39731"/>
</dbReference>